<evidence type="ECO:0000256" key="4">
    <source>
        <dbReference type="ARBA" id="ARBA00004406"/>
    </source>
</evidence>
<keyword evidence="7 14" id="KW-0479">Metal-binding</keyword>
<dbReference type="InterPro" id="IPR017972">
    <property type="entry name" value="Cyt_P450_CS"/>
</dbReference>
<evidence type="ECO:0008006" key="18">
    <source>
        <dbReference type="Google" id="ProtNLM"/>
    </source>
</evidence>
<name>A0A9P0GKF0_9CUCU</name>
<dbReference type="PANTHER" id="PTHR24291:SF189">
    <property type="entry name" value="CYTOCHROME P450 4C3-RELATED"/>
    <property type="match status" value="1"/>
</dbReference>
<keyword evidence="6 14" id="KW-0349">Heme</keyword>
<dbReference type="GO" id="GO:0004497">
    <property type="term" value="F:monooxygenase activity"/>
    <property type="evidence" value="ECO:0007669"/>
    <property type="project" value="UniProtKB-KW"/>
</dbReference>
<evidence type="ECO:0000256" key="14">
    <source>
        <dbReference type="PIRSR" id="PIRSR602401-1"/>
    </source>
</evidence>
<dbReference type="GO" id="GO:0005789">
    <property type="term" value="C:endoplasmic reticulum membrane"/>
    <property type="evidence" value="ECO:0007669"/>
    <property type="project" value="UniProtKB-SubCell"/>
</dbReference>
<evidence type="ECO:0000256" key="8">
    <source>
        <dbReference type="ARBA" id="ARBA00022824"/>
    </source>
</evidence>
<keyword evidence="8" id="KW-0256">Endoplasmic reticulum</keyword>
<sequence length="498" mass="57907">MLLFVFKVLCWFVFLVAAYNLGLIVFRYRHVKFAWNTNGYWAPLLPFIGNTYLAVLTGRRVNMLTTLLWAERYFGLPCSFWFSYKYHYMCNNAEEAKIVLNHPKCLNKAQLYGDVQYLFRNSLLLIDAEKWKPRRRYLRNGFKSNILKSFFPTFYQQSCYLVEEIKNVGPEQDLYKFFNKYAFMNFFLTSFGYQGEEDLDLVNIKKFGALIDSIQDEFVKLLANPLIPAFIWIRIPPGAQLRAHRAEIGKVIKLIIQDKKKRKLQVSEYVGNPNERPLVDLLLSDAYEKEYEDELYEEFTLFAGAATDTTGHTLAFCFTLLGMFPDIQRKVYEEVMEVVGDHTIQEANIQNLRYTEAVVSEVLRILPTIPLYGRYCEEDIDIGTKVVPKGANVFISAFHIQRNPDYWEDPLKFDPTRFLPENMSKIIPGSYLPFSAGPRNCIGQGMATILMKITVANIVKNFEITSKHKSIKEFKLESCISMKTLNHLDCHFTPRDKA</sequence>
<dbReference type="Pfam" id="PF00067">
    <property type="entry name" value="p450"/>
    <property type="match status" value="1"/>
</dbReference>
<evidence type="ECO:0000256" key="5">
    <source>
        <dbReference type="ARBA" id="ARBA00010617"/>
    </source>
</evidence>
<keyword evidence="13" id="KW-0472">Membrane</keyword>
<dbReference type="GO" id="GO:0016705">
    <property type="term" value="F:oxidoreductase activity, acting on paired donors, with incorporation or reduction of molecular oxygen"/>
    <property type="evidence" value="ECO:0007669"/>
    <property type="project" value="InterPro"/>
</dbReference>
<dbReference type="GO" id="GO:0020037">
    <property type="term" value="F:heme binding"/>
    <property type="evidence" value="ECO:0007669"/>
    <property type="project" value="InterPro"/>
</dbReference>
<dbReference type="InterPro" id="IPR036396">
    <property type="entry name" value="Cyt_P450_sf"/>
</dbReference>
<proteinExistence type="inferred from homology"/>
<dbReference type="PROSITE" id="PS00086">
    <property type="entry name" value="CYTOCHROME_P450"/>
    <property type="match status" value="1"/>
</dbReference>
<keyword evidence="9" id="KW-0492">Microsome</keyword>
<dbReference type="PRINTS" id="PR00463">
    <property type="entry name" value="EP450I"/>
</dbReference>
<dbReference type="EMBL" id="OU892281">
    <property type="protein sequence ID" value="CAH1131233.1"/>
    <property type="molecule type" value="Genomic_DNA"/>
</dbReference>
<comment type="similarity">
    <text evidence="5 15">Belongs to the cytochrome P450 family.</text>
</comment>
<comment type="function">
    <text evidence="2">May be involved in the metabolism of insect hormones and in the breakdown of synthetic insecticides.</text>
</comment>
<dbReference type="SUPFAM" id="SSF48264">
    <property type="entry name" value="Cytochrome P450"/>
    <property type="match status" value="1"/>
</dbReference>
<evidence type="ECO:0000256" key="7">
    <source>
        <dbReference type="ARBA" id="ARBA00022723"/>
    </source>
</evidence>
<keyword evidence="17" id="KW-1185">Reference proteome</keyword>
<dbReference type="Proteomes" id="UP001152799">
    <property type="component" value="Chromosome 5"/>
</dbReference>
<dbReference type="PRINTS" id="PR00385">
    <property type="entry name" value="P450"/>
</dbReference>
<dbReference type="InterPro" id="IPR050196">
    <property type="entry name" value="Cytochrome_P450_Monoox"/>
</dbReference>
<gene>
    <name evidence="16" type="ORF">CEUTPL_LOCUS9812</name>
</gene>
<evidence type="ECO:0000256" key="3">
    <source>
        <dbReference type="ARBA" id="ARBA00004174"/>
    </source>
</evidence>
<evidence type="ECO:0000256" key="13">
    <source>
        <dbReference type="ARBA" id="ARBA00023136"/>
    </source>
</evidence>
<evidence type="ECO:0000256" key="1">
    <source>
        <dbReference type="ARBA" id="ARBA00001971"/>
    </source>
</evidence>
<evidence type="ECO:0000313" key="16">
    <source>
        <dbReference type="EMBL" id="CAH1131233.1"/>
    </source>
</evidence>
<dbReference type="PANTHER" id="PTHR24291">
    <property type="entry name" value="CYTOCHROME P450 FAMILY 4"/>
    <property type="match status" value="1"/>
</dbReference>
<comment type="subcellular location">
    <subcellularLocation>
        <location evidence="4">Endoplasmic reticulum membrane</location>
        <topology evidence="4">Peripheral membrane protein</topology>
    </subcellularLocation>
    <subcellularLocation>
        <location evidence="3">Microsome membrane</location>
        <topology evidence="3">Peripheral membrane protein</topology>
    </subcellularLocation>
</comment>
<evidence type="ECO:0000256" key="12">
    <source>
        <dbReference type="ARBA" id="ARBA00023033"/>
    </source>
</evidence>
<accession>A0A9P0GKF0</accession>
<evidence type="ECO:0000256" key="15">
    <source>
        <dbReference type="RuleBase" id="RU000461"/>
    </source>
</evidence>
<keyword evidence="12 15" id="KW-0503">Monooxygenase</keyword>
<feature type="binding site" description="axial binding residue" evidence="14">
    <location>
        <position position="441"/>
    </location>
    <ligand>
        <name>heme</name>
        <dbReference type="ChEBI" id="CHEBI:30413"/>
    </ligand>
    <ligandPart>
        <name>Fe</name>
        <dbReference type="ChEBI" id="CHEBI:18248"/>
    </ligandPart>
</feature>
<dbReference type="GO" id="GO:0005506">
    <property type="term" value="F:iron ion binding"/>
    <property type="evidence" value="ECO:0007669"/>
    <property type="project" value="InterPro"/>
</dbReference>
<dbReference type="InterPro" id="IPR002401">
    <property type="entry name" value="Cyt_P450_E_grp-I"/>
</dbReference>
<dbReference type="Gene3D" id="1.10.630.10">
    <property type="entry name" value="Cytochrome P450"/>
    <property type="match status" value="1"/>
</dbReference>
<keyword evidence="11 14" id="KW-0408">Iron</keyword>
<dbReference type="InterPro" id="IPR001128">
    <property type="entry name" value="Cyt_P450"/>
</dbReference>
<keyword evidence="10 15" id="KW-0560">Oxidoreductase</keyword>
<reference evidence="16" key="1">
    <citation type="submission" date="2022-01" db="EMBL/GenBank/DDBJ databases">
        <authorList>
            <person name="King R."/>
        </authorList>
    </citation>
    <scope>NUCLEOTIDE SEQUENCE</scope>
</reference>
<dbReference type="OrthoDB" id="1470350at2759"/>
<evidence type="ECO:0000256" key="9">
    <source>
        <dbReference type="ARBA" id="ARBA00022848"/>
    </source>
</evidence>
<evidence type="ECO:0000256" key="11">
    <source>
        <dbReference type="ARBA" id="ARBA00023004"/>
    </source>
</evidence>
<comment type="cofactor">
    <cofactor evidence="1 14">
        <name>heme</name>
        <dbReference type="ChEBI" id="CHEBI:30413"/>
    </cofactor>
</comment>
<evidence type="ECO:0000256" key="2">
    <source>
        <dbReference type="ARBA" id="ARBA00003690"/>
    </source>
</evidence>
<protein>
    <recommendedName>
        <fullName evidence="18">Cytochrome P450</fullName>
    </recommendedName>
</protein>
<evidence type="ECO:0000256" key="10">
    <source>
        <dbReference type="ARBA" id="ARBA00023002"/>
    </source>
</evidence>
<organism evidence="16 17">
    <name type="scientific">Ceutorhynchus assimilis</name>
    <name type="common">cabbage seed weevil</name>
    <dbReference type="NCBI Taxonomy" id="467358"/>
    <lineage>
        <taxon>Eukaryota</taxon>
        <taxon>Metazoa</taxon>
        <taxon>Ecdysozoa</taxon>
        <taxon>Arthropoda</taxon>
        <taxon>Hexapoda</taxon>
        <taxon>Insecta</taxon>
        <taxon>Pterygota</taxon>
        <taxon>Neoptera</taxon>
        <taxon>Endopterygota</taxon>
        <taxon>Coleoptera</taxon>
        <taxon>Polyphaga</taxon>
        <taxon>Cucujiformia</taxon>
        <taxon>Curculionidae</taxon>
        <taxon>Ceutorhynchinae</taxon>
        <taxon>Ceutorhynchus</taxon>
    </lineage>
</organism>
<evidence type="ECO:0000313" key="17">
    <source>
        <dbReference type="Proteomes" id="UP001152799"/>
    </source>
</evidence>
<evidence type="ECO:0000256" key="6">
    <source>
        <dbReference type="ARBA" id="ARBA00022617"/>
    </source>
</evidence>
<dbReference type="AlphaFoldDB" id="A0A9P0GKF0"/>